<keyword evidence="4 6" id="KW-0472">Membrane</keyword>
<dbReference type="Proteomes" id="UP000674318">
    <property type="component" value="Chromosome 32"/>
</dbReference>
<organism evidence="7 8">
    <name type="scientific">Porcisia hertigi</name>
    <dbReference type="NCBI Taxonomy" id="2761500"/>
    <lineage>
        <taxon>Eukaryota</taxon>
        <taxon>Discoba</taxon>
        <taxon>Euglenozoa</taxon>
        <taxon>Kinetoplastea</taxon>
        <taxon>Metakinetoplastina</taxon>
        <taxon>Trypanosomatida</taxon>
        <taxon>Trypanosomatidae</taxon>
        <taxon>Leishmaniinae</taxon>
        <taxon>Porcisia</taxon>
    </lineage>
</organism>
<feature type="transmembrane region" description="Helical" evidence="6">
    <location>
        <begin position="48"/>
        <end position="66"/>
    </location>
</feature>
<protein>
    <submittedName>
        <fullName evidence="7">Uncharacterized protein</fullName>
    </submittedName>
</protein>
<feature type="compositionally biased region" description="Polar residues" evidence="5">
    <location>
        <begin position="542"/>
        <end position="553"/>
    </location>
</feature>
<dbReference type="KEGG" id="phet:94288651"/>
<evidence type="ECO:0000256" key="5">
    <source>
        <dbReference type="SAM" id="MobiDB-lite"/>
    </source>
</evidence>
<dbReference type="InterPro" id="IPR027469">
    <property type="entry name" value="Cation_efflux_TMD_sf"/>
</dbReference>
<dbReference type="GO" id="GO:0016020">
    <property type="term" value="C:membrane"/>
    <property type="evidence" value="ECO:0007669"/>
    <property type="project" value="UniProtKB-SubCell"/>
</dbReference>
<comment type="caution">
    <text evidence="7">The sequence shown here is derived from an EMBL/GenBank/DDBJ whole genome shotgun (WGS) entry which is preliminary data.</text>
</comment>
<feature type="region of interest" description="Disordered" evidence="5">
    <location>
        <begin position="384"/>
        <end position="427"/>
    </location>
</feature>
<evidence type="ECO:0000313" key="7">
    <source>
        <dbReference type="EMBL" id="KAG5496248.1"/>
    </source>
</evidence>
<keyword evidence="3 6" id="KW-1133">Transmembrane helix</keyword>
<feature type="compositionally biased region" description="Basic and acidic residues" evidence="5">
    <location>
        <begin position="390"/>
        <end position="399"/>
    </location>
</feature>
<feature type="compositionally biased region" description="Polar residues" evidence="5">
    <location>
        <begin position="411"/>
        <end position="427"/>
    </location>
</feature>
<dbReference type="EMBL" id="JAFJZO010000032">
    <property type="protein sequence ID" value="KAG5496248.1"/>
    <property type="molecule type" value="Genomic_DNA"/>
</dbReference>
<dbReference type="Gene3D" id="1.20.1510.10">
    <property type="entry name" value="Cation efflux protein transmembrane domain"/>
    <property type="match status" value="1"/>
</dbReference>
<keyword evidence="2 6" id="KW-0812">Transmembrane</keyword>
<feature type="compositionally biased region" description="Polar residues" evidence="5">
    <location>
        <begin position="472"/>
        <end position="512"/>
    </location>
</feature>
<evidence type="ECO:0000256" key="6">
    <source>
        <dbReference type="SAM" id="Phobius"/>
    </source>
</evidence>
<feature type="region of interest" description="Disordered" evidence="5">
    <location>
        <begin position="461"/>
        <end position="579"/>
    </location>
</feature>
<evidence type="ECO:0000313" key="8">
    <source>
        <dbReference type="Proteomes" id="UP000674318"/>
    </source>
</evidence>
<feature type="compositionally biased region" description="Basic and acidic residues" evidence="5">
    <location>
        <begin position="196"/>
        <end position="206"/>
    </location>
</feature>
<feature type="transmembrane region" description="Helical" evidence="6">
    <location>
        <begin position="231"/>
        <end position="250"/>
    </location>
</feature>
<feature type="compositionally biased region" description="Basic residues" evidence="5">
    <location>
        <begin position="400"/>
        <end position="409"/>
    </location>
</feature>
<gene>
    <name evidence="7" type="ORF">JKF63_02549</name>
</gene>
<comment type="subcellular location">
    <subcellularLocation>
        <location evidence="1">Membrane</location>
        <topology evidence="1">Multi-pass membrane protein</topology>
    </subcellularLocation>
</comment>
<evidence type="ECO:0000256" key="1">
    <source>
        <dbReference type="ARBA" id="ARBA00004141"/>
    </source>
</evidence>
<dbReference type="RefSeq" id="XP_067754731.1">
    <property type="nucleotide sequence ID" value="XM_067898574.1"/>
</dbReference>
<evidence type="ECO:0000256" key="3">
    <source>
        <dbReference type="ARBA" id="ARBA00022989"/>
    </source>
</evidence>
<sequence length="601" mass="64589">MLQKARILFCTRSRSEHHRRWTRAAVVFALLWITSILCIIFTSLRIVSVQALVLLNTAASLTAAIVTHSRCSRAGTNPNSPFVFGLYRLSSVVRLGSIIFLVFGCVETVVESLHSCAHAHPHHSHHSHPLVLFFLGSVQLLSQAVFSRDVRLVDRVIGHHHMAGAQSEDILHEVYAAAYRDGLSIGGESGFGEYRHPSDASVRSKLDSGSTVSPDATGNAQRTVHSSFTALLVYLLCPTTCILVSVLMLLTNSAIPDMAGSLMLAPYYAYVGCQQGRDMLNLLMNKCVADPWRLRRLEGCMRNVKVLDGVLQVHSTVWWDISVAESMLLTRVRLMSGSDACAVSRAVREHLTHLARYVYVECFPANGASNFGDNAQISWVGQLTSTHGHSHGDRDDGHGCGHHHNRMHSHSYASHDTSTAVKGEATSSSRIQANGFADIDSTTLSGPISAPGLYGARGFPEPAPPIPYTGDVPTSLTFPRFPASTSRASDSLAPQQSPMQGTAPCTNASQGKPWSAACGAANHGPNPTAASSSTGFPDPVSTAHSGDSVSQNYRMGHPVMGNTVGGGTDSTSFPAAPSSYLPERPHSVLAPYRELNSRIHS</sequence>
<evidence type="ECO:0000256" key="2">
    <source>
        <dbReference type="ARBA" id="ARBA00022692"/>
    </source>
</evidence>
<keyword evidence="8" id="KW-1185">Reference proteome</keyword>
<reference evidence="7 8" key="1">
    <citation type="submission" date="2021-02" db="EMBL/GenBank/DDBJ databases">
        <title>Porcisia hertigi Genome sequencing and assembly.</title>
        <authorList>
            <person name="Almutairi H."/>
            <person name="Gatherer D."/>
        </authorList>
    </citation>
    <scope>NUCLEOTIDE SEQUENCE [LARGE SCALE GENOMIC DNA]</scope>
    <source>
        <strain evidence="7 8">C119</strain>
    </source>
</reference>
<feature type="compositionally biased region" description="Polar residues" evidence="5">
    <location>
        <begin position="207"/>
        <end position="218"/>
    </location>
</feature>
<feature type="transmembrane region" description="Helical" evidence="6">
    <location>
        <begin position="21"/>
        <end position="42"/>
    </location>
</feature>
<dbReference type="GeneID" id="94288651"/>
<name>A0A836I9P9_9TRYP</name>
<feature type="region of interest" description="Disordered" evidence="5">
    <location>
        <begin position="196"/>
        <end position="218"/>
    </location>
</feature>
<proteinExistence type="predicted"/>
<dbReference type="AlphaFoldDB" id="A0A836I9P9"/>
<evidence type="ECO:0000256" key="4">
    <source>
        <dbReference type="ARBA" id="ARBA00023136"/>
    </source>
</evidence>
<accession>A0A836I9P9</accession>
<dbReference type="OrthoDB" id="266076at2759"/>
<dbReference type="SUPFAM" id="SSF161111">
    <property type="entry name" value="Cation efflux protein transmembrane domain-like"/>
    <property type="match status" value="1"/>
</dbReference>